<accession>A0A182YDZ5</accession>
<dbReference type="VEuPathDB" id="VectorBase:ASTE007638"/>
<reference evidence="2" key="1">
    <citation type="journal article" date="2014" name="Genome Biol.">
        <title>Genome analysis of a major urban malaria vector mosquito, Anopheles stephensi.</title>
        <authorList>
            <person name="Jiang X."/>
            <person name="Peery A."/>
            <person name="Hall A.B."/>
            <person name="Sharma A."/>
            <person name="Chen X.G."/>
            <person name="Waterhouse R.M."/>
            <person name="Komissarov A."/>
            <person name="Riehle M.M."/>
            <person name="Shouche Y."/>
            <person name="Sharakhova M.V."/>
            <person name="Lawson D."/>
            <person name="Pakpour N."/>
            <person name="Arensburger P."/>
            <person name="Davidson V.L."/>
            <person name="Eiglmeier K."/>
            <person name="Emrich S."/>
            <person name="George P."/>
            <person name="Kennedy R.C."/>
            <person name="Mane S.P."/>
            <person name="Maslen G."/>
            <person name="Oringanje C."/>
            <person name="Qi Y."/>
            <person name="Settlage R."/>
            <person name="Tojo M."/>
            <person name="Tubio J.M."/>
            <person name="Unger M.F."/>
            <person name="Wang B."/>
            <person name="Vernick K.D."/>
            <person name="Ribeiro J.M."/>
            <person name="James A.A."/>
            <person name="Michel K."/>
            <person name="Riehle M.A."/>
            <person name="Luckhart S."/>
            <person name="Sharakhov I.V."/>
            <person name="Tu Z."/>
        </authorList>
    </citation>
    <scope>NUCLEOTIDE SEQUENCE [LARGE SCALE GENOMIC DNA]</scope>
    <source>
        <strain evidence="2">Indian</strain>
    </source>
</reference>
<sequence length="195" mass="23137">MISKWKCWSVVWLTCLFYVDVVAEDNSSRPFQLRLMKILCVDQPYNRSVVHYCKTVLRRNQPTMLNISITIPFVIDFCYITIKIDYKFNEYQPFLFNARAEGCQFLRERPVDPLSLYLYNIFAESLPTLVRPCPHGNRTYDILWTMDERLSPRSVPAGDYRVTAIWEAEEGDTIIHLQIYCAVRRKGIFRSMIEW</sequence>
<dbReference type="EnsemblMetazoa" id="ASTEI06681-RA">
    <property type="protein sequence ID" value="ASTEI06681-PA"/>
    <property type="gene ID" value="ASTEI06681"/>
</dbReference>
<dbReference type="Proteomes" id="UP000076408">
    <property type="component" value="Unassembled WGS sequence"/>
</dbReference>
<organism evidence="1 2">
    <name type="scientific">Anopheles stephensi</name>
    <name type="common">Indo-Pakistan malaria mosquito</name>
    <dbReference type="NCBI Taxonomy" id="30069"/>
    <lineage>
        <taxon>Eukaryota</taxon>
        <taxon>Metazoa</taxon>
        <taxon>Ecdysozoa</taxon>
        <taxon>Arthropoda</taxon>
        <taxon>Hexapoda</taxon>
        <taxon>Insecta</taxon>
        <taxon>Pterygota</taxon>
        <taxon>Neoptera</taxon>
        <taxon>Endopterygota</taxon>
        <taxon>Diptera</taxon>
        <taxon>Nematocera</taxon>
        <taxon>Culicoidea</taxon>
        <taxon>Culicidae</taxon>
        <taxon>Anophelinae</taxon>
        <taxon>Anopheles</taxon>
    </lineage>
</organism>
<dbReference type="VEuPathDB" id="VectorBase:ASTEI20_031459"/>
<dbReference type="AlphaFoldDB" id="A0A182YDZ5"/>
<dbReference type="PANTHER" id="PTHR20898">
    <property type="entry name" value="DAEDALUS ON 3-RELATED-RELATED"/>
    <property type="match status" value="1"/>
</dbReference>
<evidence type="ECO:0000313" key="1">
    <source>
        <dbReference type="EnsemblMetazoa" id="ASTEI06681-PA"/>
    </source>
</evidence>
<dbReference type="PANTHER" id="PTHR20898:SF0">
    <property type="entry name" value="DAEDALUS ON 3-RELATED"/>
    <property type="match status" value="1"/>
</dbReference>
<dbReference type="InterPro" id="IPR010512">
    <property type="entry name" value="DUF1091"/>
</dbReference>
<reference evidence="1" key="2">
    <citation type="submission" date="2020-05" db="UniProtKB">
        <authorList>
            <consortium name="EnsemblMetazoa"/>
        </authorList>
    </citation>
    <scope>IDENTIFICATION</scope>
    <source>
        <strain evidence="1">Indian</strain>
    </source>
</reference>
<dbReference type="VEuPathDB" id="VectorBase:ASTEI06681"/>
<evidence type="ECO:0000313" key="2">
    <source>
        <dbReference type="Proteomes" id="UP000076408"/>
    </source>
</evidence>
<protein>
    <recommendedName>
        <fullName evidence="3">MD-2-related lipid-recognition domain-containing protein</fullName>
    </recommendedName>
</protein>
<dbReference type="OMA" id="TKAICVD"/>
<dbReference type="Pfam" id="PF06477">
    <property type="entry name" value="DUF1091"/>
    <property type="match status" value="1"/>
</dbReference>
<proteinExistence type="predicted"/>
<keyword evidence="2" id="KW-1185">Reference proteome</keyword>
<evidence type="ECO:0008006" key="3">
    <source>
        <dbReference type="Google" id="ProtNLM"/>
    </source>
</evidence>
<name>A0A182YDZ5_ANOST</name>